<comment type="caution">
    <text evidence="2">The sequence shown here is derived from an EMBL/GenBank/DDBJ whole genome shotgun (WGS) entry which is preliminary data.</text>
</comment>
<accession>A0ABQ9XP51</accession>
<dbReference type="Proteomes" id="UP001281761">
    <property type="component" value="Unassembled WGS sequence"/>
</dbReference>
<feature type="compositionally biased region" description="Basic and acidic residues" evidence="1">
    <location>
        <begin position="376"/>
        <end position="388"/>
    </location>
</feature>
<dbReference type="EMBL" id="JARBJD010000111">
    <property type="protein sequence ID" value="KAK2951910.1"/>
    <property type="molecule type" value="Genomic_DNA"/>
</dbReference>
<evidence type="ECO:0000313" key="3">
    <source>
        <dbReference type="Proteomes" id="UP001281761"/>
    </source>
</evidence>
<feature type="region of interest" description="Disordered" evidence="1">
    <location>
        <begin position="523"/>
        <end position="543"/>
    </location>
</feature>
<feature type="compositionally biased region" description="Basic and acidic residues" evidence="1">
    <location>
        <begin position="134"/>
        <end position="211"/>
    </location>
</feature>
<reference evidence="2 3" key="1">
    <citation type="journal article" date="2022" name="bioRxiv">
        <title>Genomics of Preaxostyla Flagellates Illuminates Evolutionary Transitions and the Path Towards Mitochondrial Loss.</title>
        <authorList>
            <person name="Novak L.V.F."/>
            <person name="Treitli S.C."/>
            <person name="Pyrih J."/>
            <person name="Halakuc P."/>
            <person name="Pipaliya S.V."/>
            <person name="Vacek V."/>
            <person name="Brzon O."/>
            <person name="Soukal P."/>
            <person name="Eme L."/>
            <person name="Dacks J.B."/>
            <person name="Karnkowska A."/>
            <person name="Elias M."/>
            <person name="Hampl V."/>
        </authorList>
    </citation>
    <scope>NUCLEOTIDE SEQUENCE [LARGE SCALE GENOMIC DNA]</scope>
    <source>
        <strain evidence="2">NAU3</strain>
        <tissue evidence="2">Gut</tissue>
    </source>
</reference>
<evidence type="ECO:0000256" key="1">
    <source>
        <dbReference type="SAM" id="MobiDB-lite"/>
    </source>
</evidence>
<sequence>MDHVFFFVNEPGQPDMLSCFSVAFITLLRPIILQMRSIPHDWFRTQASDYIDIHQLVHTAHRIRQSAPHSLLQRMFTSIPPFIPLPHKCIAYPVHDRVPIVVLNHRKAQMEDIQKKEEDLGRQMEMQSIVTKGIGKEKENEERWEKGKSEMRMIEKRRREAEQKRREEEQDKAERRKKSEEESKQKGLERVQKRTDLNKQKMAEAPKRIQFVDDRLKELNEQAQADEEELQERMEEDQIGELQRDALFEWIAENDSAEKKRDEDEQLRRDEEFGRLIAQRRRMYEAQKREEDAQRRPRLSNQLDEEREKEQKRRERMSEQQRQLFRNGISEQLGMADDEKANTMRLIQEDESWADRREREEERQRQAVSDQRRKRGKEDVEVEARKQQELQQQAEQDWMDSMKTLNVGRHARQRDRLRTDQTMKDLAEYEMALRKMQGALQQRLAAEEKFLERAKVDSLEYETKLDEKEGMINEGRRGVQNALNKQRDRMNDIVRTSEDVVLGGDVEWSHAWHAKQRDEAYRGMAQERRQHQRRREERDDLDQDIAERDAFQRRWEPHERRVREKGEKLDRMMEPFEFKGEQGETVFLRQNQDLHDTFTSPSRSFIVSRLD</sequence>
<gene>
    <name evidence="2" type="ORF">BLNAU_13146</name>
</gene>
<keyword evidence="3" id="KW-1185">Reference proteome</keyword>
<feature type="compositionally biased region" description="Basic and acidic residues" evidence="1">
    <location>
        <begin position="523"/>
        <end position="538"/>
    </location>
</feature>
<feature type="compositionally biased region" description="Basic and acidic residues" evidence="1">
    <location>
        <begin position="256"/>
        <end position="274"/>
    </location>
</feature>
<name>A0ABQ9XP51_9EUKA</name>
<feature type="compositionally biased region" description="Basic and acidic residues" evidence="1">
    <location>
        <begin position="354"/>
        <end position="365"/>
    </location>
</feature>
<evidence type="ECO:0000313" key="2">
    <source>
        <dbReference type="EMBL" id="KAK2951910.1"/>
    </source>
</evidence>
<protein>
    <recommendedName>
        <fullName evidence="4">Trichohyalin-plectin-homology domain-containing protein</fullName>
    </recommendedName>
</protein>
<feature type="compositionally biased region" description="Basic and acidic residues" evidence="1">
    <location>
        <begin position="304"/>
        <end position="319"/>
    </location>
</feature>
<feature type="region of interest" description="Disordered" evidence="1">
    <location>
        <begin position="253"/>
        <end position="341"/>
    </location>
</feature>
<organism evidence="2 3">
    <name type="scientific">Blattamonas nauphoetae</name>
    <dbReference type="NCBI Taxonomy" id="2049346"/>
    <lineage>
        <taxon>Eukaryota</taxon>
        <taxon>Metamonada</taxon>
        <taxon>Preaxostyla</taxon>
        <taxon>Oxymonadida</taxon>
        <taxon>Blattamonas</taxon>
    </lineage>
</organism>
<feature type="region of interest" description="Disordered" evidence="1">
    <location>
        <begin position="117"/>
        <end position="211"/>
    </location>
</feature>
<feature type="compositionally biased region" description="Basic and acidic residues" evidence="1">
    <location>
        <begin position="282"/>
        <end position="295"/>
    </location>
</feature>
<evidence type="ECO:0008006" key="4">
    <source>
        <dbReference type="Google" id="ProtNLM"/>
    </source>
</evidence>
<feature type="region of interest" description="Disordered" evidence="1">
    <location>
        <begin position="354"/>
        <end position="389"/>
    </location>
</feature>
<proteinExistence type="predicted"/>